<evidence type="ECO:0000256" key="10">
    <source>
        <dbReference type="SAM" id="MobiDB-lite"/>
    </source>
</evidence>
<dbReference type="Proteomes" id="UP000838100">
    <property type="component" value="Unassembled WGS sequence"/>
</dbReference>
<protein>
    <recommendedName>
        <fullName evidence="8">Cell division protein ZipA</fullName>
    </recommendedName>
</protein>
<feature type="region of interest" description="Disordered" evidence="10">
    <location>
        <begin position="114"/>
        <end position="138"/>
    </location>
</feature>
<evidence type="ECO:0000256" key="9">
    <source>
        <dbReference type="RuleBase" id="RU003613"/>
    </source>
</evidence>
<keyword evidence="2 9" id="KW-0997">Cell inner membrane</keyword>
<evidence type="ECO:0000256" key="1">
    <source>
        <dbReference type="ARBA" id="ARBA00022475"/>
    </source>
</evidence>
<dbReference type="InterPro" id="IPR007449">
    <property type="entry name" value="ZipA_FtsZ-bd_C"/>
</dbReference>
<comment type="caution">
    <text evidence="12">The sequence shown here is derived from an EMBL/GenBank/DDBJ whole genome shotgun (WGS) entry which is preliminary data.</text>
</comment>
<evidence type="ECO:0000313" key="13">
    <source>
        <dbReference type="Proteomes" id="UP000838100"/>
    </source>
</evidence>
<comment type="subcellular location">
    <subcellularLocation>
        <location evidence="9">Cell inner membrane</location>
        <topology evidence="9">Single-pass type I membrane protein</topology>
    </subcellularLocation>
</comment>
<keyword evidence="4 9" id="KW-0812">Transmembrane</keyword>
<feature type="domain" description="ZipA C-terminal FtsZ-binding" evidence="11">
    <location>
        <begin position="521"/>
        <end position="651"/>
    </location>
</feature>
<evidence type="ECO:0000256" key="4">
    <source>
        <dbReference type="ARBA" id="ARBA00022692"/>
    </source>
</evidence>
<keyword evidence="5" id="KW-1133">Transmembrane helix</keyword>
<dbReference type="InterPro" id="IPR011919">
    <property type="entry name" value="Cell_div_ZipA"/>
</dbReference>
<feature type="compositionally biased region" description="Basic and acidic residues" evidence="10">
    <location>
        <begin position="415"/>
        <end position="431"/>
    </location>
</feature>
<dbReference type="RefSeq" id="WP_237443061.1">
    <property type="nucleotide sequence ID" value="NZ_CAKLPX010000001.1"/>
</dbReference>
<name>A0ABN8EEH5_9GAMM</name>
<dbReference type="InterPro" id="IPR036765">
    <property type="entry name" value="ZipA_FtsZ-bd_C_sf"/>
</dbReference>
<evidence type="ECO:0000256" key="5">
    <source>
        <dbReference type="ARBA" id="ARBA00022989"/>
    </source>
</evidence>
<comment type="similarity">
    <text evidence="8">Belongs to the ZipA family.</text>
</comment>
<feature type="region of interest" description="Disordered" evidence="10">
    <location>
        <begin position="495"/>
        <end position="515"/>
    </location>
</feature>
<feature type="compositionally biased region" description="Polar residues" evidence="10">
    <location>
        <begin position="325"/>
        <end position="344"/>
    </location>
</feature>
<feature type="compositionally biased region" description="Polar residues" evidence="10">
    <location>
        <begin position="267"/>
        <end position="282"/>
    </location>
</feature>
<keyword evidence="3 8" id="KW-0132">Cell division</keyword>
<evidence type="ECO:0000313" key="12">
    <source>
        <dbReference type="EMBL" id="CAH0990379.1"/>
    </source>
</evidence>
<organism evidence="12 13">
    <name type="scientific">Sinobacterium norvegicum</name>
    <dbReference type="NCBI Taxonomy" id="1641715"/>
    <lineage>
        <taxon>Bacteria</taxon>
        <taxon>Pseudomonadati</taxon>
        <taxon>Pseudomonadota</taxon>
        <taxon>Gammaproteobacteria</taxon>
        <taxon>Cellvibrionales</taxon>
        <taxon>Spongiibacteraceae</taxon>
        <taxon>Sinobacterium</taxon>
    </lineage>
</organism>
<dbReference type="GO" id="GO:0051301">
    <property type="term" value="P:cell division"/>
    <property type="evidence" value="ECO:0007669"/>
    <property type="project" value="UniProtKB-KW"/>
</dbReference>
<keyword evidence="1 9" id="KW-1003">Cell membrane</keyword>
<comment type="function">
    <text evidence="8">Essential cell division protein that stabilizes the FtsZ protofilaments by cross-linking them and that serves as a cytoplasmic membrane anchor for the Z ring. Also required for the recruitment to the septal ring of downstream cell division proteins.</text>
</comment>
<reference evidence="12" key="1">
    <citation type="submission" date="2021-12" db="EMBL/GenBank/DDBJ databases">
        <authorList>
            <person name="Rodrigo-Torres L."/>
            <person name="Arahal R. D."/>
            <person name="Lucena T."/>
        </authorList>
    </citation>
    <scope>NUCLEOTIDE SEQUENCE</scope>
    <source>
        <strain evidence="12">CECT 8267</strain>
    </source>
</reference>
<feature type="region of interest" description="Disordered" evidence="10">
    <location>
        <begin position="415"/>
        <end position="437"/>
    </location>
</feature>
<keyword evidence="7 8" id="KW-0131">Cell cycle</keyword>
<feature type="region of interest" description="Disordered" evidence="10">
    <location>
        <begin position="267"/>
        <end position="289"/>
    </location>
</feature>
<proteinExistence type="inferred from homology"/>
<evidence type="ECO:0000256" key="3">
    <source>
        <dbReference type="ARBA" id="ARBA00022618"/>
    </source>
</evidence>
<accession>A0ABN8EEH5</accession>
<dbReference type="EMBL" id="CAKLPX010000001">
    <property type="protein sequence ID" value="CAH0990379.1"/>
    <property type="molecule type" value="Genomic_DNA"/>
</dbReference>
<dbReference type="SUPFAM" id="SSF64383">
    <property type="entry name" value="Cell-division protein ZipA, C-terminal domain"/>
    <property type="match status" value="1"/>
</dbReference>
<feature type="region of interest" description="Disordered" evidence="10">
    <location>
        <begin position="325"/>
        <end position="365"/>
    </location>
</feature>
<evidence type="ECO:0000256" key="8">
    <source>
        <dbReference type="RuleBase" id="RU003612"/>
    </source>
</evidence>
<dbReference type="PANTHER" id="PTHR38685">
    <property type="entry name" value="CELL DIVISION PROTEIN ZIPA"/>
    <property type="match status" value="1"/>
</dbReference>
<dbReference type="SMART" id="SM00771">
    <property type="entry name" value="ZipA_C"/>
    <property type="match status" value="1"/>
</dbReference>
<dbReference type="PANTHER" id="PTHR38685:SF1">
    <property type="entry name" value="CELL DIVISION PROTEIN ZIPA"/>
    <property type="match status" value="1"/>
</dbReference>
<dbReference type="Gene3D" id="3.30.1400.10">
    <property type="entry name" value="ZipA, C-terminal FtsZ-binding domain"/>
    <property type="match status" value="1"/>
</dbReference>
<dbReference type="Pfam" id="PF04354">
    <property type="entry name" value="ZipA_C"/>
    <property type="match status" value="1"/>
</dbReference>
<evidence type="ECO:0000259" key="11">
    <source>
        <dbReference type="SMART" id="SM00771"/>
    </source>
</evidence>
<sequence length="663" mass="71846">MELGMREWMLLIGALLILLVLADGVRRVIQDRRSNMRMKVASKDPIDDYLSELPNGGARVVSDSKDTAADSLSLDNKRKKALASTIEDDLAADFVFNPPVEDNAAVESVSSIAAPINPSQPSTVSSDPTPSKEQSPDLVPELLSSAEQTLQQVVDSDDMTDKIDDVSADLGTSSDAIFDQMLAQVEQDVRDNLSVPEVSEVHAEPIKTEPIKPELDDTVDDLPSLKDIDLELSNDVDEDAADSRVIADESDVTVGNDIEITDVIVESDQNNASNNSEPQTVIAQGDLNDDERATDSILAKIEESDQQQSELDVGQSQVTAETLYENLSLSSQPGKQEAAATSQQKKYRSNPFKVPEQQSFDLGDGSVPMLIDSVAKDEDEVVDLAEQTGFVPRKTPKKSVRKVTESVEVPPAIEAERSTDRSKPAIAKEETTAGEETTLSPAVEAGRETVIADEVEDAAPANDPKVTSEATVISNTKTANKTLLDRLADIPVFGKPSAVVQPPSDDSNDSDGFEEPSVADYQHVQIINVRAKATAGFDADKLHGFFKACDIQLNRHKVYQRNEQANGKGAIEFNVANQVQSGIFMAEEEGKLVIPGVSFYLGLPGPADPLAALEAMIQTAEYVANNFDGVMKDKDGSDINKQVLDYFRQDIKEFSRKHLAESS</sequence>
<gene>
    <name evidence="12" type="primary">zipA</name>
    <name evidence="12" type="ORF">SIN8267_00471</name>
</gene>
<evidence type="ECO:0000256" key="6">
    <source>
        <dbReference type="ARBA" id="ARBA00023136"/>
    </source>
</evidence>
<keyword evidence="6 9" id="KW-0472">Membrane</keyword>
<evidence type="ECO:0000256" key="7">
    <source>
        <dbReference type="ARBA" id="ARBA00023306"/>
    </source>
</evidence>
<evidence type="ECO:0000256" key="2">
    <source>
        <dbReference type="ARBA" id="ARBA00022519"/>
    </source>
</evidence>
<feature type="compositionally biased region" description="Polar residues" evidence="10">
    <location>
        <begin position="117"/>
        <end position="133"/>
    </location>
</feature>
<keyword evidence="13" id="KW-1185">Reference proteome</keyword>